<evidence type="ECO:0000256" key="7">
    <source>
        <dbReference type="SAM" id="Phobius"/>
    </source>
</evidence>
<feature type="transmembrane region" description="Helical" evidence="7">
    <location>
        <begin position="231"/>
        <end position="250"/>
    </location>
</feature>
<evidence type="ECO:0000256" key="1">
    <source>
        <dbReference type="ARBA" id="ARBA00004651"/>
    </source>
</evidence>
<dbReference type="PANTHER" id="PTHR30572">
    <property type="entry name" value="MEMBRANE COMPONENT OF TRANSPORTER-RELATED"/>
    <property type="match status" value="1"/>
</dbReference>
<evidence type="ECO:0000313" key="10">
    <source>
        <dbReference type="Proteomes" id="UP001501231"/>
    </source>
</evidence>
<evidence type="ECO:0000256" key="5">
    <source>
        <dbReference type="ARBA" id="ARBA00023136"/>
    </source>
</evidence>
<feature type="transmembrane region" description="Helical" evidence="7">
    <location>
        <begin position="371"/>
        <end position="396"/>
    </location>
</feature>
<proteinExistence type="inferred from homology"/>
<evidence type="ECO:0000256" key="2">
    <source>
        <dbReference type="ARBA" id="ARBA00022475"/>
    </source>
</evidence>
<dbReference type="InterPro" id="IPR050250">
    <property type="entry name" value="Macrolide_Exporter_MacB"/>
</dbReference>
<evidence type="ECO:0000313" key="9">
    <source>
        <dbReference type="EMBL" id="GAA2414731.1"/>
    </source>
</evidence>
<accession>A0ABN3IUZ4</accession>
<dbReference type="RefSeq" id="WP_344589099.1">
    <property type="nucleotide sequence ID" value="NZ_BAAARW010000011.1"/>
</dbReference>
<reference evidence="9 10" key="1">
    <citation type="journal article" date="2019" name="Int. J. Syst. Evol. Microbiol.">
        <title>The Global Catalogue of Microorganisms (GCM) 10K type strain sequencing project: providing services to taxonomists for standard genome sequencing and annotation.</title>
        <authorList>
            <consortium name="The Broad Institute Genomics Platform"/>
            <consortium name="The Broad Institute Genome Sequencing Center for Infectious Disease"/>
            <person name="Wu L."/>
            <person name="Ma J."/>
        </authorList>
    </citation>
    <scope>NUCLEOTIDE SEQUENCE [LARGE SCALE GENOMIC DNA]</scope>
    <source>
        <strain evidence="9 10">JCM 3325</strain>
    </source>
</reference>
<comment type="similarity">
    <text evidence="6">Belongs to the ABC-4 integral membrane protein family.</text>
</comment>
<feature type="transmembrane region" description="Helical" evidence="7">
    <location>
        <begin position="108"/>
        <end position="131"/>
    </location>
</feature>
<evidence type="ECO:0000256" key="6">
    <source>
        <dbReference type="ARBA" id="ARBA00038076"/>
    </source>
</evidence>
<keyword evidence="5 7" id="KW-0472">Membrane</keyword>
<feature type="transmembrane region" description="Helical" evidence="7">
    <location>
        <begin position="199"/>
        <end position="219"/>
    </location>
</feature>
<feature type="transmembrane region" description="Helical" evidence="7">
    <location>
        <begin position="285"/>
        <end position="303"/>
    </location>
</feature>
<keyword evidence="2" id="KW-1003">Cell membrane</keyword>
<dbReference type="EMBL" id="BAAARW010000011">
    <property type="protein sequence ID" value="GAA2414731.1"/>
    <property type="molecule type" value="Genomic_DNA"/>
</dbReference>
<organism evidence="9 10">
    <name type="scientific">Actinomadura vinacea</name>
    <dbReference type="NCBI Taxonomy" id="115336"/>
    <lineage>
        <taxon>Bacteria</taxon>
        <taxon>Bacillati</taxon>
        <taxon>Actinomycetota</taxon>
        <taxon>Actinomycetes</taxon>
        <taxon>Streptosporangiales</taxon>
        <taxon>Thermomonosporaceae</taxon>
        <taxon>Actinomadura</taxon>
    </lineage>
</organism>
<feature type="domain" description="ABC3 transporter permease C-terminal" evidence="8">
    <location>
        <begin position="330"/>
        <end position="443"/>
    </location>
</feature>
<dbReference type="Pfam" id="PF02687">
    <property type="entry name" value="FtsX"/>
    <property type="match status" value="2"/>
</dbReference>
<gene>
    <name evidence="9" type="ORF">GCM10010191_25960</name>
</gene>
<feature type="transmembrane region" description="Helical" evidence="7">
    <location>
        <begin position="151"/>
        <end position="172"/>
    </location>
</feature>
<dbReference type="PANTHER" id="PTHR30572:SF4">
    <property type="entry name" value="ABC TRANSPORTER PERMEASE YTRF"/>
    <property type="match status" value="1"/>
</dbReference>
<comment type="caution">
    <text evidence="9">The sequence shown here is derived from an EMBL/GenBank/DDBJ whole genome shotgun (WGS) entry which is preliminary data.</text>
</comment>
<name>A0ABN3IUZ4_9ACTN</name>
<feature type="transmembrane region" description="Helical" evidence="7">
    <location>
        <begin position="52"/>
        <end position="73"/>
    </location>
</feature>
<keyword evidence="4 7" id="KW-1133">Transmembrane helix</keyword>
<evidence type="ECO:0000256" key="4">
    <source>
        <dbReference type="ARBA" id="ARBA00022989"/>
    </source>
</evidence>
<evidence type="ECO:0000259" key="8">
    <source>
        <dbReference type="Pfam" id="PF02687"/>
    </source>
</evidence>
<feature type="transmembrane region" description="Helical" evidence="7">
    <location>
        <begin position="323"/>
        <end position="350"/>
    </location>
</feature>
<keyword evidence="10" id="KW-1185">Reference proteome</keyword>
<comment type="subcellular location">
    <subcellularLocation>
        <location evidence="1">Cell membrane</location>
        <topology evidence="1">Multi-pass membrane protein</topology>
    </subcellularLocation>
</comment>
<feature type="domain" description="ABC3 transporter permease C-terminal" evidence="8">
    <location>
        <begin position="59"/>
        <end position="169"/>
    </location>
</feature>
<dbReference type="Proteomes" id="UP001501231">
    <property type="component" value="Unassembled WGS sequence"/>
</dbReference>
<keyword evidence="3 7" id="KW-0812">Transmembrane</keyword>
<dbReference type="InterPro" id="IPR003838">
    <property type="entry name" value="ABC3_permease_C"/>
</dbReference>
<sequence>MFGLALRSLRMRAGGFAASFLAMFLGAAILMAFASMLDTARAGKATGAARETLVTMAIVVGFWGLLLVILAVTSTLTLSVRQRAEEMALLKSVGATPAQIGRMVVGEAAGLAVAAWALAVLPGFLAGAGLLELLHSTDQVPESVSYAFGPVALAMGLAITLLSAVGAAVVTVRRTVRGRVAESLADAGVGRSRMGKARVAGGIVFLLLGLNLAVVTSTVMRNEGTDAMATAGQADILAALGLALLGPWLIRRTAGALARPLGAFGVAGDLAVSTLRRRTGQMASVVMPIILFTGIAVGTLYLQEIENDAMAAAGLVSTVEQKNIATLNFVVIGMLLFFTALMLVNTLIAATAYRRAEFGQQRLAGATPGQVLGAVTLEGVLLTGIGLACGTFAALFTVLPFGIARADTALPDLEPLTYVAVALIAVVLTMASALGAARRAVRVPAVEAVSI</sequence>
<feature type="transmembrane region" description="Helical" evidence="7">
    <location>
        <begin position="416"/>
        <end position="437"/>
    </location>
</feature>
<evidence type="ECO:0000256" key="3">
    <source>
        <dbReference type="ARBA" id="ARBA00022692"/>
    </source>
</evidence>
<protein>
    <submittedName>
        <fullName evidence="9">ABC transporter permease</fullName>
    </submittedName>
</protein>